<dbReference type="EMBL" id="JBHSRD010000002">
    <property type="protein sequence ID" value="MFC6006033.1"/>
    <property type="molecule type" value="Genomic_DNA"/>
</dbReference>
<protein>
    <submittedName>
        <fullName evidence="1">DUF5703 family protein</fullName>
    </submittedName>
</protein>
<dbReference type="Pfam" id="PF18963">
    <property type="entry name" value="DUF5703"/>
    <property type="match status" value="1"/>
</dbReference>
<gene>
    <name evidence="1" type="ORF">ACFQDO_02720</name>
</gene>
<evidence type="ECO:0000313" key="2">
    <source>
        <dbReference type="Proteomes" id="UP001596189"/>
    </source>
</evidence>
<dbReference type="RefSeq" id="WP_345716898.1">
    <property type="nucleotide sequence ID" value="NZ_BAABFP010000005.1"/>
</dbReference>
<proteinExistence type="predicted"/>
<organism evidence="1 2">
    <name type="scientific">Angustibacter luteus</name>
    <dbReference type="NCBI Taxonomy" id="658456"/>
    <lineage>
        <taxon>Bacteria</taxon>
        <taxon>Bacillati</taxon>
        <taxon>Actinomycetota</taxon>
        <taxon>Actinomycetes</taxon>
        <taxon>Kineosporiales</taxon>
        <taxon>Kineosporiaceae</taxon>
    </lineage>
</organism>
<name>A0ABW1JB60_9ACTN</name>
<keyword evidence="2" id="KW-1185">Reference proteome</keyword>
<comment type="caution">
    <text evidence="1">The sequence shown here is derived from an EMBL/GenBank/DDBJ whole genome shotgun (WGS) entry which is preliminary data.</text>
</comment>
<sequence>MIEYEYRVIRVPARVTRAEAKALLVEHAEYGRWELARVRLLQGGARTVWLRRRIIRVRRTA</sequence>
<dbReference type="InterPro" id="IPR043758">
    <property type="entry name" value="DUF5703"/>
</dbReference>
<dbReference type="Proteomes" id="UP001596189">
    <property type="component" value="Unassembled WGS sequence"/>
</dbReference>
<accession>A0ABW1JB60</accession>
<evidence type="ECO:0000313" key="1">
    <source>
        <dbReference type="EMBL" id="MFC6006033.1"/>
    </source>
</evidence>
<reference evidence="2" key="1">
    <citation type="journal article" date="2019" name="Int. J. Syst. Evol. Microbiol.">
        <title>The Global Catalogue of Microorganisms (GCM) 10K type strain sequencing project: providing services to taxonomists for standard genome sequencing and annotation.</title>
        <authorList>
            <consortium name="The Broad Institute Genomics Platform"/>
            <consortium name="The Broad Institute Genome Sequencing Center for Infectious Disease"/>
            <person name="Wu L."/>
            <person name="Ma J."/>
        </authorList>
    </citation>
    <scope>NUCLEOTIDE SEQUENCE [LARGE SCALE GENOMIC DNA]</scope>
    <source>
        <strain evidence="2">KACC 14249</strain>
    </source>
</reference>